<dbReference type="InterPro" id="IPR021109">
    <property type="entry name" value="Peptidase_aspartic_dom_sf"/>
</dbReference>
<dbReference type="AlphaFoldDB" id="A0A9W7D508"/>
<dbReference type="Gene3D" id="2.40.70.10">
    <property type="entry name" value="Acid Proteases"/>
    <property type="match status" value="1"/>
</dbReference>
<gene>
    <name evidence="1" type="ORF">Pfra01_002324000</name>
</gene>
<evidence type="ECO:0000313" key="1">
    <source>
        <dbReference type="EMBL" id="GMF55255.1"/>
    </source>
</evidence>
<keyword evidence="2" id="KW-1185">Reference proteome</keyword>
<dbReference type="Proteomes" id="UP001165121">
    <property type="component" value="Unassembled WGS sequence"/>
</dbReference>
<protein>
    <submittedName>
        <fullName evidence="1">Unnamed protein product</fullName>
    </submittedName>
</protein>
<name>A0A9W7D508_9STRA</name>
<reference evidence="1" key="1">
    <citation type="submission" date="2023-04" db="EMBL/GenBank/DDBJ databases">
        <title>Phytophthora fragariaefolia NBRC 109709.</title>
        <authorList>
            <person name="Ichikawa N."/>
            <person name="Sato H."/>
            <person name="Tonouchi N."/>
        </authorList>
    </citation>
    <scope>NUCLEOTIDE SEQUENCE</scope>
    <source>
        <strain evidence="1">NBRC 109709</strain>
    </source>
</reference>
<organism evidence="1 2">
    <name type="scientific">Phytophthora fragariaefolia</name>
    <dbReference type="NCBI Taxonomy" id="1490495"/>
    <lineage>
        <taxon>Eukaryota</taxon>
        <taxon>Sar</taxon>
        <taxon>Stramenopiles</taxon>
        <taxon>Oomycota</taxon>
        <taxon>Peronosporomycetes</taxon>
        <taxon>Peronosporales</taxon>
        <taxon>Peronosporaceae</taxon>
        <taxon>Phytophthora</taxon>
    </lineage>
</organism>
<accession>A0A9W7D508</accession>
<proteinExistence type="predicted"/>
<comment type="caution">
    <text evidence="1">The sequence shown here is derived from an EMBL/GenBank/DDBJ whole genome shotgun (WGS) entry which is preliminary data.</text>
</comment>
<dbReference type="EMBL" id="BSXT01003680">
    <property type="protein sequence ID" value="GMF55255.1"/>
    <property type="molecule type" value="Genomic_DNA"/>
</dbReference>
<sequence>MTHSDGDKLDTGARYTIAGTDWTQKGERKRGAAPVDFVEGIGGFLLDVLGVWTFTMHNTFAQVVPVDAGSVDGCTDEFFIGVDFMKRHKASLDFDRSEVRSDEKWRMVVIPFRTNDEDVMTKTKVGKSWVPAINIRGDKATPPGRRKLGVWIPRDNDLEVLGLGGVMQPAKIIDWLAELDDTTTPLENENEVRVGTEDSTAGDLMIRLLRAYRPLSTHQGNCTPATV</sequence>
<evidence type="ECO:0000313" key="2">
    <source>
        <dbReference type="Proteomes" id="UP001165121"/>
    </source>
</evidence>